<evidence type="ECO:0000256" key="3">
    <source>
        <dbReference type="ARBA" id="ARBA00023125"/>
    </source>
</evidence>
<dbReference type="Pfam" id="PF01420">
    <property type="entry name" value="Methylase_S"/>
    <property type="match status" value="1"/>
</dbReference>
<proteinExistence type="inferred from homology"/>
<evidence type="ECO:0000313" key="4">
    <source>
        <dbReference type="EMBL" id="REH92179.1"/>
    </source>
</evidence>
<dbReference type="InterPro" id="IPR044946">
    <property type="entry name" value="Restrct_endonuc_typeI_TRD_sf"/>
</dbReference>
<dbReference type="GO" id="GO:0004519">
    <property type="term" value="F:endonuclease activity"/>
    <property type="evidence" value="ECO:0007669"/>
    <property type="project" value="UniProtKB-KW"/>
</dbReference>
<organism evidence="4 5">
    <name type="scientific">Staphylococcus felis</name>
    <dbReference type="NCBI Taxonomy" id="46127"/>
    <lineage>
        <taxon>Bacteria</taxon>
        <taxon>Bacillati</taxon>
        <taxon>Bacillota</taxon>
        <taxon>Bacilli</taxon>
        <taxon>Bacillales</taxon>
        <taxon>Staphylococcaceae</taxon>
        <taxon>Staphylococcus</taxon>
    </lineage>
</organism>
<sequence length="157" mass="18657">MMSYDKGVFHHLPHEPKWMKLPNNHKGKIVQAGQIVMNMMTTECVIVSERHEGSILPYNYTLIEIDETRLDSQYLVYWFNMSPSAQAQLNQFMQGGSLVKKLTLNHLKQIKIQPPPLKKQKLIGRIAAYRKRQKYLYQKKQYLMDQFLVEQLLREEY</sequence>
<keyword evidence="4" id="KW-0540">Nuclease</keyword>
<gene>
    <name evidence="4" type="ORF">DOS83_10680</name>
</gene>
<keyword evidence="4" id="KW-0378">Hydrolase</keyword>
<comment type="similarity">
    <text evidence="1">Belongs to the type-I restriction system S methylase family.</text>
</comment>
<keyword evidence="4" id="KW-0255">Endonuclease</keyword>
<evidence type="ECO:0000256" key="2">
    <source>
        <dbReference type="ARBA" id="ARBA00022747"/>
    </source>
</evidence>
<evidence type="ECO:0000313" key="5">
    <source>
        <dbReference type="Proteomes" id="UP000256562"/>
    </source>
</evidence>
<keyword evidence="2" id="KW-0680">Restriction system</keyword>
<keyword evidence="3" id="KW-0238">DNA-binding</keyword>
<dbReference type="OrthoDB" id="2413410at2"/>
<dbReference type="EMBL" id="QKXQ01000501">
    <property type="protein sequence ID" value="REH92179.1"/>
    <property type="molecule type" value="Genomic_DNA"/>
</dbReference>
<dbReference type="GO" id="GO:0003677">
    <property type="term" value="F:DNA binding"/>
    <property type="evidence" value="ECO:0007669"/>
    <property type="project" value="UniProtKB-KW"/>
</dbReference>
<comment type="caution">
    <text evidence="4">The sequence shown here is derived from an EMBL/GenBank/DDBJ whole genome shotgun (WGS) entry which is preliminary data.</text>
</comment>
<name>A0A3E0IMJ4_9STAP</name>
<accession>A0A3E0IMJ4</accession>
<dbReference type="Proteomes" id="UP000256562">
    <property type="component" value="Unassembled WGS sequence"/>
</dbReference>
<evidence type="ECO:0000256" key="1">
    <source>
        <dbReference type="ARBA" id="ARBA00010923"/>
    </source>
</evidence>
<protein>
    <submittedName>
        <fullName evidence="4">Restriction endonuclease subunit S</fullName>
    </submittedName>
</protein>
<dbReference type="GO" id="GO:0009307">
    <property type="term" value="P:DNA restriction-modification system"/>
    <property type="evidence" value="ECO:0007669"/>
    <property type="project" value="UniProtKB-KW"/>
</dbReference>
<dbReference type="AlphaFoldDB" id="A0A3E0IMJ4"/>
<dbReference type="Gene3D" id="3.90.220.20">
    <property type="entry name" value="DNA methylase specificity domains"/>
    <property type="match status" value="1"/>
</dbReference>
<dbReference type="SUPFAM" id="SSF116734">
    <property type="entry name" value="DNA methylase specificity domain"/>
    <property type="match status" value="1"/>
</dbReference>
<reference evidence="4 5" key="1">
    <citation type="journal article" date="2018" name="Vet. Microbiol.">
        <title>Characterisation of Staphylococcus felis isolated from cats using whole genome sequencing.</title>
        <authorList>
            <person name="Worthing K."/>
            <person name="Pang S."/>
            <person name="Trott D.J."/>
            <person name="Abraham S."/>
            <person name="Coombs G.W."/>
            <person name="Jordan D."/>
            <person name="McIntyre L."/>
            <person name="Davies M.R."/>
            <person name="Norris J."/>
        </authorList>
    </citation>
    <scope>NUCLEOTIDE SEQUENCE [LARGE SCALE GENOMIC DNA]</scope>
    <source>
        <strain evidence="4 5">F9</strain>
    </source>
</reference>
<dbReference type="InterPro" id="IPR000055">
    <property type="entry name" value="Restrct_endonuc_typeI_TRD"/>
</dbReference>